<keyword evidence="3" id="KW-0732">Signal</keyword>
<dbReference type="RefSeq" id="WP_013280274.1">
    <property type="nucleotide sequence ID" value="NC_014387.1"/>
</dbReference>
<accession>E0S1E3</accession>
<reference evidence="4 5" key="1">
    <citation type="journal article" date="2010" name="PLoS ONE">
        <title>The glycobiome of the rumen bacterium Butyrivibrio proteoclasticus B316(T) highlights adaptation to a polysaccharide-rich environment.</title>
        <authorList>
            <person name="Kelly W.J."/>
            <person name="Leahy S.C."/>
            <person name="Altermann E."/>
            <person name="Yeoman C.J."/>
            <person name="Dunne J.C."/>
            <person name="Kong Z."/>
            <person name="Pacheco D.M."/>
            <person name="Li D."/>
            <person name="Noel S.J."/>
            <person name="Moon C.D."/>
            <person name="Cookson A.L."/>
            <person name="Attwood G.T."/>
        </authorList>
    </citation>
    <scope>NUCLEOTIDE SEQUENCE [LARGE SCALE GENOMIC DNA]</scope>
    <source>
        <strain evidence="5">ATCC 51982 / DSM 14932 / B316</strain>
    </source>
</reference>
<dbReference type="STRING" id="515622.bpr_I0876"/>
<evidence type="ECO:0008006" key="6">
    <source>
        <dbReference type="Google" id="ProtNLM"/>
    </source>
</evidence>
<keyword evidence="5" id="KW-1185">Reference proteome</keyword>
<evidence type="ECO:0000256" key="1">
    <source>
        <dbReference type="SAM" id="MobiDB-lite"/>
    </source>
</evidence>
<dbReference type="eggNOG" id="COG3087">
    <property type="taxonomic scope" value="Bacteria"/>
</dbReference>
<organism evidence="4 5">
    <name type="scientific">Butyrivibrio proteoclasticus (strain ATCC 51982 / DSM 14932 / B316)</name>
    <name type="common">Clostridium proteoclasticum</name>
    <dbReference type="NCBI Taxonomy" id="515622"/>
    <lineage>
        <taxon>Bacteria</taxon>
        <taxon>Bacillati</taxon>
        <taxon>Bacillota</taxon>
        <taxon>Clostridia</taxon>
        <taxon>Lachnospirales</taxon>
        <taxon>Lachnospiraceae</taxon>
        <taxon>Butyrivibrio</taxon>
    </lineage>
</organism>
<dbReference type="EMBL" id="CP001810">
    <property type="protein sequence ID" value="ADL33618.1"/>
    <property type="molecule type" value="Genomic_DNA"/>
</dbReference>
<proteinExistence type="predicted"/>
<evidence type="ECO:0000256" key="3">
    <source>
        <dbReference type="SAM" id="SignalP"/>
    </source>
</evidence>
<feature type="region of interest" description="Disordered" evidence="1">
    <location>
        <begin position="193"/>
        <end position="227"/>
    </location>
</feature>
<dbReference type="Proteomes" id="UP000001299">
    <property type="component" value="Chromosome 1"/>
</dbReference>
<evidence type="ECO:0000313" key="5">
    <source>
        <dbReference type="Proteomes" id="UP000001299"/>
    </source>
</evidence>
<feature type="signal peptide" evidence="3">
    <location>
        <begin position="1"/>
        <end position="31"/>
    </location>
</feature>
<keyword evidence="2" id="KW-0472">Membrane</keyword>
<feature type="transmembrane region" description="Helical" evidence="2">
    <location>
        <begin position="560"/>
        <end position="579"/>
    </location>
</feature>
<keyword evidence="2" id="KW-0812">Transmembrane</keyword>
<dbReference type="HOGENOM" id="CLU_465957_0_0_9"/>
<protein>
    <recommendedName>
        <fullName evidence="6">Cell surface protein</fullName>
    </recommendedName>
</protein>
<gene>
    <name evidence="4" type="ordered locus">bpr_I0876</name>
</gene>
<evidence type="ECO:0000313" key="4">
    <source>
        <dbReference type="EMBL" id="ADL33618.1"/>
    </source>
</evidence>
<feature type="chain" id="PRO_5003139919" description="Cell surface protein" evidence="3">
    <location>
        <begin position="32"/>
        <end position="585"/>
    </location>
</feature>
<dbReference type="KEGG" id="bpb:bpr_I0876"/>
<name>E0S1E3_BUTPB</name>
<evidence type="ECO:0000256" key="2">
    <source>
        <dbReference type="SAM" id="Phobius"/>
    </source>
</evidence>
<keyword evidence="2" id="KW-1133">Transmembrane helix</keyword>
<dbReference type="AlphaFoldDB" id="E0S1E3"/>
<sequence length="585" mass="63061">MSGRIGKSLALICAMASFIAAMGSSSVISRAEEYAGDNMLVAEPEQPVYEESEGDSGDEIIGDFIEASLGYDVCFFIKNKADADIPNEPASHPSSDYSAAIRINNDARKAEFVYDRNFDESTGQFESDGFTVKSEVLSRVMRFPTEDEIKTVYPEFDPKSQYVFWYVFKKASTAEPNTDVFLHVDGVIRTRQCHSSGEEEDEPDPAPGSEGSTEPGNGEPESDKPVEEPVFDAEDISFNVYSKNVESIVRNGEEYVGGFVVEILDKNSNLLTQYVFGINGQLISEDSPLEASQTGSGNIDASLENDIGISWGAGKSLSYNGLAFHVNVDAAYIKKANDEFQVIPLLFAGSEVKPGEIMVSDAAGNALASATSVPRVAEKHKVTVTAGTSVQNDNGQTLTNTEAIVSDGSLMKGHRMEATFNGSQTGPGESVNEITDIHIYDSNGREATAYYDVTLKKGKLILVDSKESAADDNSTGSAVTRILVRDENETTISNSQHALGSGRDDNDSIKTGTATASFKKMSYSDKTVKDGQLDSDKKAFADGQVLGARRADTGDYTVNAGARLALIVLCLMLISIIEIKRNKTK</sequence>